<organism evidence="6 7">
    <name type="scientific">Sporanaerobacter acetigenes DSM 13106</name>
    <dbReference type="NCBI Taxonomy" id="1123281"/>
    <lineage>
        <taxon>Bacteria</taxon>
        <taxon>Bacillati</taxon>
        <taxon>Bacillota</taxon>
        <taxon>Tissierellia</taxon>
        <taxon>Tissierellales</taxon>
        <taxon>Sporanaerobacteraceae</taxon>
        <taxon>Sporanaerobacter</taxon>
    </lineage>
</organism>
<evidence type="ECO:0000256" key="1">
    <source>
        <dbReference type="ARBA" id="ARBA00022801"/>
    </source>
</evidence>
<feature type="short sequence motif" description="GXGXXG" evidence="4">
    <location>
        <begin position="8"/>
        <end position="13"/>
    </location>
</feature>
<dbReference type="Pfam" id="PF01734">
    <property type="entry name" value="Patatin"/>
    <property type="match status" value="1"/>
</dbReference>
<evidence type="ECO:0000256" key="3">
    <source>
        <dbReference type="ARBA" id="ARBA00023098"/>
    </source>
</evidence>
<dbReference type="CDD" id="cd07209">
    <property type="entry name" value="Pat_hypo_Ecoli_Z1214_like"/>
    <property type="match status" value="1"/>
</dbReference>
<dbReference type="OrthoDB" id="9770965at2"/>
<sequence>MYGVILEGGGAKGAYHIGAYKAIMDMGIEIGGIAGTSVGALNGAMLVQGEYEKAYELWYNMTYSRVIEANDEKIEKIKNGKMSRSDIKNLAGAIKGVINDGGLDITPLRNLLEEVIDEEKIRNSGKDFGIVTVSLSDLKPVEIYIEDIPKGMLVDYLIASAYFPVFKKEKIDGKKYIDGGVYNNLPINLLSDKGYKDLIAIRTHGVGRAKKFDTKDLNIIYISPNEDLGKTLDFDSETARRDLQLGYYDGIKALRKLKGYKYYIEPKRDEEYFLNTLLNLGEDKILEIGQVLGIENVPYRRALFEFIMPKISEILGTDKENDYEDIVIRFLEILAEKYDIEKFKIYSYDEFLDIVKKQYKEREIKEDNGGILAKVVKKVDFLSALNKDETTLNIADIIF</sequence>
<dbReference type="STRING" id="1123281.SAMN02745180_01965"/>
<dbReference type="RefSeq" id="WP_072744620.1">
    <property type="nucleotide sequence ID" value="NZ_FQXR01000009.1"/>
</dbReference>
<protein>
    <submittedName>
        <fullName evidence="6">NTE family protein</fullName>
    </submittedName>
</protein>
<dbReference type="InterPro" id="IPR016035">
    <property type="entry name" value="Acyl_Trfase/lysoPLipase"/>
</dbReference>
<evidence type="ECO:0000313" key="6">
    <source>
        <dbReference type="EMBL" id="SHI06691.1"/>
    </source>
</evidence>
<reference evidence="6 7" key="1">
    <citation type="submission" date="2016-11" db="EMBL/GenBank/DDBJ databases">
        <authorList>
            <person name="Jaros S."/>
            <person name="Januszkiewicz K."/>
            <person name="Wedrychowicz H."/>
        </authorList>
    </citation>
    <scope>NUCLEOTIDE SEQUENCE [LARGE SCALE GENOMIC DNA]</scope>
    <source>
        <strain evidence="6 7">DSM 13106</strain>
    </source>
</reference>
<evidence type="ECO:0000259" key="5">
    <source>
        <dbReference type="PROSITE" id="PS51635"/>
    </source>
</evidence>
<gene>
    <name evidence="6" type="ORF">SAMN02745180_01965</name>
</gene>
<dbReference type="SUPFAM" id="SSF52151">
    <property type="entry name" value="FabD/lysophospholipase-like"/>
    <property type="match status" value="1"/>
</dbReference>
<feature type="short sequence motif" description="GXSXG" evidence="4">
    <location>
        <begin position="35"/>
        <end position="39"/>
    </location>
</feature>
<proteinExistence type="predicted"/>
<dbReference type="PANTHER" id="PTHR14226">
    <property type="entry name" value="NEUROPATHY TARGET ESTERASE/SWISS CHEESE D.MELANOGASTER"/>
    <property type="match status" value="1"/>
</dbReference>
<dbReference type="Proteomes" id="UP000184389">
    <property type="component" value="Unassembled WGS sequence"/>
</dbReference>
<keyword evidence="7" id="KW-1185">Reference proteome</keyword>
<dbReference type="EMBL" id="FQXR01000009">
    <property type="protein sequence ID" value="SHI06691.1"/>
    <property type="molecule type" value="Genomic_DNA"/>
</dbReference>
<keyword evidence="2 4" id="KW-0442">Lipid degradation</keyword>
<evidence type="ECO:0000256" key="4">
    <source>
        <dbReference type="PROSITE-ProRule" id="PRU01161"/>
    </source>
</evidence>
<dbReference type="GO" id="GO:0016042">
    <property type="term" value="P:lipid catabolic process"/>
    <property type="evidence" value="ECO:0007669"/>
    <property type="project" value="UniProtKB-UniRule"/>
</dbReference>
<accession>A0A1M5Y3Q5</accession>
<evidence type="ECO:0000256" key="2">
    <source>
        <dbReference type="ARBA" id="ARBA00022963"/>
    </source>
</evidence>
<dbReference type="InterPro" id="IPR002641">
    <property type="entry name" value="PNPLA_dom"/>
</dbReference>
<dbReference type="PROSITE" id="PS51635">
    <property type="entry name" value="PNPLA"/>
    <property type="match status" value="1"/>
</dbReference>
<feature type="active site" description="Nucleophile" evidence="4">
    <location>
        <position position="37"/>
    </location>
</feature>
<dbReference type="Gene3D" id="3.40.1090.10">
    <property type="entry name" value="Cytosolic phospholipase A2 catalytic domain"/>
    <property type="match status" value="2"/>
</dbReference>
<feature type="active site" description="Proton acceptor" evidence="4">
    <location>
        <position position="178"/>
    </location>
</feature>
<dbReference type="PANTHER" id="PTHR14226:SF29">
    <property type="entry name" value="NEUROPATHY TARGET ESTERASE SWS"/>
    <property type="match status" value="1"/>
</dbReference>
<dbReference type="InterPro" id="IPR050301">
    <property type="entry name" value="NTE"/>
</dbReference>
<feature type="domain" description="PNPLA" evidence="5">
    <location>
        <begin position="4"/>
        <end position="191"/>
    </location>
</feature>
<keyword evidence="1 4" id="KW-0378">Hydrolase</keyword>
<dbReference type="AlphaFoldDB" id="A0A1M5Y3Q5"/>
<feature type="short sequence motif" description="DGA/G" evidence="4">
    <location>
        <begin position="178"/>
        <end position="180"/>
    </location>
</feature>
<name>A0A1M5Y3Q5_9FIRM</name>
<keyword evidence="3 4" id="KW-0443">Lipid metabolism</keyword>
<evidence type="ECO:0000313" key="7">
    <source>
        <dbReference type="Proteomes" id="UP000184389"/>
    </source>
</evidence>
<dbReference type="GO" id="GO:0016787">
    <property type="term" value="F:hydrolase activity"/>
    <property type="evidence" value="ECO:0007669"/>
    <property type="project" value="UniProtKB-UniRule"/>
</dbReference>